<organism evidence="2 3">
    <name type="scientific">Meripilus lineatus</name>
    <dbReference type="NCBI Taxonomy" id="2056292"/>
    <lineage>
        <taxon>Eukaryota</taxon>
        <taxon>Fungi</taxon>
        <taxon>Dikarya</taxon>
        <taxon>Basidiomycota</taxon>
        <taxon>Agaricomycotina</taxon>
        <taxon>Agaricomycetes</taxon>
        <taxon>Polyporales</taxon>
        <taxon>Meripilaceae</taxon>
        <taxon>Meripilus</taxon>
    </lineage>
</organism>
<dbReference type="InterPro" id="IPR050452">
    <property type="entry name" value="Metacaspase"/>
</dbReference>
<accession>A0AAD5VC14</accession>
<dbReference type="Proteomes" id="UP001212997">
    <property type="component" value="Unassembled WGS sequence"/>
</dbReference>
<evidence type="ECO:0008006" key="4">
    <source>
        <dbReference type="Google" id="ProtNLM"/>
    </source>
</evidence>
<dbReference type="PANTHER" id="PTHR48104:SF30">
    <property type="entry name" value="METACASPASE-1"/>
    <property type="match status" value="1"/>
</dbReference>
<evidence type="ECO:0000313" key="3">
    <source>
        <dbReference type="Proteomes" id="UP001212997"/>
    </source>
</evidence>
<dbReference type="PANTHER" id="PTHR48104">
    <property type="entry name" value="METACASPASE-4"/>
    <property type="match status" value="1"/>
</dbReference>
<dbReference type="GO" id="GO:0006508">
    <property type="term" value="P:proteolysis"/>
    <property type="evidence" value="ECO:0007669"/>
    <property type="project" value="TreeGrafter"/>
</dbReference>
<comment type="caution">
    <text evidence="2">The sequence shown here is derived from an EMBL/GenBank/DDBJ whole genome shotgun (WGS) entry which is preliminary data.</text>
</comment>
<keyword evidence="3" id="KW-1185">Reference proteome</keyword>
<comment type="similarity">
    <text evidence="1">Belongs to the peptidase C14B family.</text>
</comment>
<reference evidence="2" key="1">
    <citation type="submission" date="2022-07" db="EMBL/GenBank/DDBJ databases">
        <title>Genome Sequence of Physisporinus lineatus.</title>
        <authorList>
            <person name="Buettner E."/>
        </authorList>
    </citation>
    <scope>NUCLEOTIDE SEQUENCE</scope>
    <source>
        <strain evidence="2">VT162</strain>
    </source>
</reference>
<dbReference type="EMBL" id="JANAWD010000014">
    <property type="protein sequence ID" value="KAJ3491304.1"/>
    <property type="molecule type" value="Genomic_DNA"/>
</dbReference>
<evidence type="ECO:0000256" key="1">
    <source>
        <dbReference type="ARBA" id="ARBA00009005"/>
    </source>
</evidence>
<dbReference type="GO" id="GO:0005737">
    <property type="term" value="C:cytoplasm"/>
    <property type="evidence" value="ECO:0007669"/>
    <property type="project" value="TreeGrafter"/>
</dbReference>
<dbReference type="AlphaFoldDB" id="A0AAD5VC14"/>
<dbReference type="Gene3D" id="3.40.50.12660">
    <property type="match status" value="1"/>
</dbReference>
<sequence length="175" mass="18896">MDAPEDEALLAAMGLRNGDDFAPTRDNILAAMENLVSDAQPGDRFVFHLIYPSDIVNPFDDAKVSNFIMDDVACNSDLQVLLDKLPPKSRLVMIFDCCHSGTAADLPNSNDDFCPATPLTARMPMSPSLGIAPNTALIPNYSITLSSTGKKVLPHNAKFDGISESMPYVHAKIIS</sequence>
<proteinExistence type="inferred from homology"/>
<name>A0AAD5VC14_9APHY</name>
<evidence type="ECO:0000313" key="2">
    <source>
        <dbReference type="EMBL" id="KAJ3491304.1"/>
    </source>
</evidence>
<protein>
    <recommendedName>
        <fullName evidence="4">Metacaspase</fullName>
    </recommendedName>
</protein>
<gene>
    <name evidence="2" type="ORF">NLI96_g804</name>
</gene>
<dbReference type="GO" id="GO:0004197">
    <property type="term" value="F:cysteine-type endopeptidase activity"/>
    <property type="evidence" value="ECO:0007669"/>
    <property type="project" value="TreeGrafter"/>
</dbReference>